<dbReference type="GO" id="GO:0016114">
    <property type="term" value="P:terpenoid biosynthetic process"/>
    <property type="evidence" value="ECO:0007669"/>
    <property type="project" value="UniProtKB-UniRule"/>
</dbReference>
<dbReference type="SUPFAM" id="SSF55060">
    <property type="entry name" value="GHMP Kinase, C-terminal domain"/>
    <property type="match status" value="1"/>
</dbReference>
<dbReference type="GO" id="GO:0050515">
    <property type="term" value="F:4-(cytidine 5'-diphospho)-2-C-methyl-D-erythritol kinase activity"/>
    <property type="evidence" value="ECO:0007669"/>
    <property type="project" value="UniProtKB-UniRule"/>
</dbReference>
<evidence type="ECO:0000313" key="13">
    <source>
        <dbReference type="Proteomes" id="UP000189674"/>
    </source>
</evidence>
<dbReference type="Pfam" id="PF08544">
    <property type="entry name" value="GHMP_kinases_C"/>
    <property type="match status" value="1"/>
</dbReference>
<dbReference type="HAMAP" id="MF_00061">
    <property type="entry name" value="IspE"/>
    <property type="match status" value="1"/>
</dbReference>
<dbReference type="InterPro" id="IPR020568">
    <property type="entry name" value="Ribosomal_Su5_D2-typ_SF"/>
</dbReference>
<dbReference type="InterPro" id="IPR004424">
    <property type="entry name" value="IspE"/>
</dbReference>
<keyword evidence="9" id="KW-0414">Isoprene biosynthesis</keyword>
<dbReference type="EMBL" id="CP019791">
    <property type="protein sequence ID" value="AQT69647.1"/>
    <property type="molecule type" value="Genomic_DNA"/>
</dbReference>
<keyword evidence="4 9" id="KW-0808">Transferase</keyword>
<reference evidence="13" key="1">
    <citation type="submission" date="2017-02" db="EMBL/GenBank/DDBJ databases">
        <title>Comparative genomics and description of representatives of a novel lineage of planctomycetes thriving in anoxic sediments.</title>
        <authorList>
            <person name="Spring S."/>
            <person name="Bunk B."/>
            <person name="Sproer C."/>
        </authorList>
    </citation>
    <scope>NUCLEOTIDE SEQUENCE [LARGE SCALE GENOMIC DNA]</scope>
    <source>
        <strain evidence="13">ST-NAGAB-D1</strain>
    </source>
</reference>
<dbReference type="EC" id="2.7.1.148" evidence="2 9"/>
<accession>A0A1U9NPB9</accession>
<gene>
    <name evidence="9 12" type="primary">ispE</name>
    <name evidence="12" type="ORF">STSP2_02841</name>
</gene>
<dbReference type="PIRSF" id="PIRSF010376">
    <property type="entry name" value="IspE"/>
    <property type="match status" value="1"/>
</dbReference>
<feature type="domain" description="GHMP kinase C-terminal" evidence="11">
    <location>
        <begin position="214"/>
        <end position="276"/>
    </location>
</feature>
<dbReference type="Gene3D" id="3.30.70.890">
    <property type="entry name" value="GHMP kinase, C-terminal domain"/>
    <property type="match status" value="1"/>
</dbReference>
<dbReference type="InterPro" id="IPR006204">
    <property type="entry name" value="GHMP_kinase_N_dom"/>
</dbReference>
<feature type="active site" evidence="9">
    <location>
        <position position="149"/>
    </location>
</feature>
<feature type="active site" evidence="9">
    <location>
        <position position="23"/>
    </location>
</feature>
<evidence type="ECO:0000256" key="7">
    <source>
        <dbReference type="ARBA" id="ARBA00022840"/>
    </source>
</evidence>
<organism evidence="12 13">
    <name type="scientific">Anaerohalosphaera lusitana</name>
    <dbReference type="NCBI Taxonomy" id="1936003"/>
    <lineage>
        <taxon>Bacteria</taxon>
        <taxon>Pseudomonadati</taxon>
        <taxon>Planctomycetota</taxon>
        <taxon>Phycisphaerae</taxon>
        <taxon>Sedimentisphaerales</taxon>
        <taxon>Anaerohalosphaeraceae</taxon>
        <taxon>Anaerohalosphaera</taxon>
    </lineage>
</organism>
<dbReference type="GO" id="GO:0005524">
    <property type="term" value="F:ATP binding"/>
    <property type="evidence" value="ECO:0007669"/>
    <property type="project" value="UniProtKB-UniRule"/>
</dbReference>
<dbReference type="UniPathway" id="UPA00056">
    <property type="reaction ID" value="UER00094"/>
</dbReference>
<dbReference type="PANTHER" id="PTHR43527">
    <property type="entry name" value="4-DIPHOSPHOCYTIDYL-2-C-METHYL-D-ERYTHRITOL KINASE, CHLOROPLASTIC"/>
    <property type="match status" value="1"/>
</dbReference>
<dbReference type="AlphaFoldDB" id="A0A1U9NPB9"/>
<dbReference type="NCBIfam" id="TIGR00154">
    <property type="entry name" value="ispE"/>
    <property type="match status" value="1"/>
</dbReference>
<comment type="catalytic activity">
    <reaction evidence="9">
        <text>4-CDP-2-C-methyl-D-erythritol + ATP = 4-CDP-2-C-methyl-D-erythritol 2-phosphate + ADP + H(+)</text>
        <dbReference type="Rhea" id="RHEA:18437"/>
        <dbReference type="ChEBI" id="CHEBI:15378"/>
        <dbReference type="ChEBI" id="CHEBI:30616"/>
        <dbReference type="ChEBI" id="CHEBI:57823"/>
        <dbReference type="ChEBI" id="CHEBI:57919"/>
        <dbReference type="ChEBI" id="CHEBI:456216"/>
        <dbReference type="EC" id="2.7.1.148"/>
    </reaction>
</comment>
<keyword evidence="5 9" id="KW-0547">Nucleotide-binding</keyword>
<dbReference type="InterPro" id="IPR013750">
    <property type="entry name" value="GHMP_kinase_C_dom"/>
</dbReference>
<evidence type="ECO:0000259" key="10">
    <source>
        <dbReference type="Pfam" id="PF00288"/>
    </source>
</evidence>
<keyword evidence="13" id="KW-1185">Reference proteome</keyword>
<dbReference type="Gene3D" id="3.30.230.10">
    <property type="match status" value="1"/>
</dbReference>
<evidence type="ECO:0000256" key="3">
    <source>
        <dbReference type="ARBA" id="ARBA00017473"/>
    </source>
</evidence>
<evidence type="ECO:0000256" key="1">
    <source>
        <dbReference type="ARBA" id="ARBA00009684"/>
    </source>
</evidence>
<proteinExistence type="inferred from homology"/>
<name>A0A1U9NPB9_9BACT</name>
<comment type="similarity">
    <text evidence="1 9">Belongs to the GHMP kinase family. IspE subfamily.</text>
</comment>
<sequence>MSPEFKEQFEDIEGGVVVRAPAKINLSLLIAGKREDGFHEIETVMAKVNWYDELLIERIESGIELFCEGPYWAPEGPENLVWRACRRVFDEAGVEYGVRFTLRKNIPAGTGLGSASSDCAAAVMGLDRLFDLGLSRGQQMRIGGELGSDVPFFMGGPVAYCTGRGEKIDEKRCNFFFKTILLLPDVTVSTKKVYENYHHDEDEYRRLHGEISQYIAENRIDLLGSICENMLAASCFDLYPRLSDLKSRSGSLGPGRVCLSGSGSAMYCMVTDVEEHEIEDFQSMLRERMGCESLLLYSNRW</sequence>
<evidence type="ECO:0000259" key="11">
    <source>
        <dbReference type="Pfam" id="PF08544"/>
    </source>
</evidence>
<evidence type="ECO:0000256" key="5">
    <source>
        <dbReference type="ARBA" id="ARBA00022741"/>
    </source>
</evidence>
<feature type="domain" description="GHMP kinase N-terminal" evidence="10">
    <location>
        <begin position="79"/>
        <end position="154"/>
    </location>
</feature>
<dbReference type="SUPFAM" id="SSF54211">
    <property type="entry name" value="Ribosomal protein S5 domain 2-like"/>
    <property type="match status" value="1"/>
</dbReference>
<evidence type="ECO:0000313" key="12">
    <source>
        <dbReference type="EMBL" id="AQT69647.1"/>
    </source>
</evidence>
<comment type="caution">
    <text evidence="9">Lacks conserved residue(s) required for the propagation of feature annotation.</text>
</comment>
<protein>
    <recommendedName>
        <fullName evidence="3 9">4-diphosphocytidyl-2-C-methyl-D-erythritol kinase</fullName>
        <shortName evidence="9">CMK</shortName>
        <ecNumber evidence="2 9">2.7.1.148</ecNumber>
    </recommendedName>
    <alternativeName>
        <fullName evidence="8 9">4-(cytidine-5'-diphospho)-2-C-methyl-D-erythritol kinase</fullName>
    </alternativeName>
</protein>
<keyword evidence="7 9" id="KW-0067">ATP-binding</keyword>
<evidence type="ECO:0000256" key="8">
    <source>
        <dbReference type="ARBA" id="ARBA00032554"/>
    </source>
</evidence>
<evidence type="ECO:0000256" key="6">
    <source>
        <dbReference type="ARBA" id="ARBA00022777"/>
    </source>
</evidence>
<comment type="function">
    <text evidence="9">Catalyzes the phosphorylation of the position 2 hydroxy group of 4-diphosphocytidyl-2C-methyl-D-erythritol.</text>
</comment>
<dbReference type="GO" id="GO:0019288">
    <property type="term" value="P:isopentenyl diphosphate biosynthetic process, methylerythritol 4-phosphate pathway"/>
    <property type="evidence" value="ECO:0007669"/>
    <property type="project" value="UniProtKB-UniRule"/>
</dbReference>
<keyword evidence="6 9" id="KW-0418">Kinase</keyword>
<evidence type="ECO:0000256" key="2">
    <source>
        <dbReference type="ARBA" id="ARBA00012052"/>
    </source>
</evidence>
<comment type="pathway">
    <text evidence="9">Isoprenoid biosynthesis; isopentenyl diphosphate biosynthesis via DXP pathway; isopentenyl diphosphate from 1-deoxy-D-xylulose 5-phosphate: step 3/6.</text>
</comment>
<dbReference type="Pfam" id="PF00288">
    <property type="entry name" value="GHMP_kinases_N"/>
    <property type="match status" value="1"/>
</dbReference>
<dbReference type="KEGG" id="alus:STSP2_02841"/>
<evidence type="ECO:0000256" key="9">
    <source>
        <dbReference type="HAMAP-Rule" id="MF_00061"/>
    </source>
</evidence>
<dbReference type="Proteomes" id="UP000189674">
    <property type="component" value="Chromosome"/>
</dbReference>
<dbReference type="InterPro" id="IPR014721">
    <property type="entry name" value="Ribsml_uS5_D2-typ_fold_subgr"/>
</dbReference>
<evidence type="ECO:0000256" key="4">
    <source>
        <dbReference type="ARBA" id="ARBA00022679"/>
    </source>
</evidence>
<dbReference type="STRING" id="1936003.STSP2_02841"/>
<dbReference type="PANTHER" id="PTHR43527:SF2">
    <property type="entry name" value="4-DIPHOSPHOCYTIDYL-2-C-METHYL-D-ERYTHRITOL KINASE, CHLOROPLASTIC"/>
    <property type="match status" value="1"/>
</dbReference>
<dbReference type="InterPro" id="IPR036554">
    <property type="entry name" value="GHMP_kinase_C_sf"/>
</dbReference>